<dbReference type="EMBL" id="JBBNAE010000011">
    <property type="protein sequence ID" value="KAK9085067.1"/>
    <property type="molecule type" value="Genomic_DNA"/>
</dbReference>
<feature type="region of interest" description="Disordered" evidence="1">
    <location>
        <begin position="239"/>
        <end position="259"/>
    </location>
</feature>
<dbReference type="PANTHER" id="PTHR36386">
    <property type="entry name" value="OS06G0683900 PROTEIN"/>
    <property type="match status" value="1"/>
</dbReference>
<feature type="compositionally biased region" description="Basic and acidic residues" evidence="1">
    <location>
        <begin position="303"/>
        <end position="325"/>
    </location>
</feature>
<feature type="compositionally biased region" description="Polar residues" evidence="1">
    <location>
        <begin position="292"/>
        <end position="302"/>
    </location>
</feature>
<feature type="region of interest" description="Disordered" evidence="1">
    <location>
        <begin position="21"/>
        <end position="65"/>
    </location>
</feature>
<accession>A0AAP0E677</accession>
<name>A0AAP0E677_9MAGN</name>
<dbReference type="AlphaFoldDB" id="A0AAP0E677"/>
<keyword evidence="3" id="KW-1185">Reference proteome</keyword>
<protein>
    <submittedName>
        <fullName evidence="2">Uncharacterized protein</fullName>
    </submittedName>
</protein>
<organism evidence="2 3">
    <name type="scientific">Stephania japonica</name>
    <dbReference type="NCBI Taxonomy" id="461633"/>
    <lineage>
        <taxon>Eukaryota</taxon>
        <taxon>Viridiplantae</taxon>
        <taxon>Streptophyta</taxon>
        <taxon>Embryophyta</taxon>
        <taxon>Tracheophyta</taxon>
        <taxon>Spermatophyta</taxon>
        <taxon>Magnoliopsida</taxon>
        <taxon>Ranunculales</taxon>
        <taxon>Menispermaceae</taxon>
        <taxon>Menispermoideae</taxon>
        <taxon>Cissampelideae</taxon>
        <taxon>Stephania</taxon>
    </lineage>
</organism>
<feature type="compositionally biased region" description="Basic and acidic residues" evidence="1">
    <location>
        <begin position="23"/>
        <end position="37"/>
    </location>
</feature>
<proteinExistence type="predicted"/>
<feature type="compositionally biased region" description="Basic and acidic residues" evidence="1">
    <location>
        <begin position="247"/>
        <end position="256"/>
    </location>
</feature>
<gene>
    <name evidence="2" type="ORF">Sjap_025478</name>
</gene>
<feature type="region of interest" description="Disordered" evidence="1">
    <location>
        <begin position="292"/>
        <end position="344"/>
    </location>
</feature>
<comment type="caution">
    <text evidence="2">The sequence shown here is derived from an EMBL/GenBank/DDBJ whole genome shotgun (WGS) entry which is preliminary data.</text>
</comment>
<sequence>MSVVQFPDLVTVPELQIWNNEAFDPKEGDDRGGELKENVSPGLCRSPVCTKSPMGDKGLDTNGTVAKSQGKPLKILFKEGLLRPNVFAAESANARDERKIDAAIEEIEKEIGRLSCKLETLRLEKAGMNLEAMERPKGGTGAAKIGERRKEGVKDFVVPGSDNVTQRRGVSLGPSEIIGVLKLQKKVIQEMTPIQSTQSRRKSCFWKLGEIDEKGSRRGSVTLSPKSRTNLPKIQASQRGFTTIGSKKPEKTDNRRLSSIQPKKLFNEGDKSALVKKPIRSGRVIASRYNQIPSQPARNSVQNDRRKTMAPEIVRSETKKSEKTRSSSVGRSRVPSQELNRIQTNEVKKKLGNQSETTNPEKSVTKIADLLPNIRTIRNTYESPRDSGAAKRVADLVGRKSYFGSADGEEDDSVCQALCFNDDDDEV</sequence>
<feature type="compositionally biased region" description="Low complexity" evidence="1">
    <location>
        <begin position="326"/>
        <end position="336"/>
    </location>
</feature>
<evidence type="ECO:0000256" key="1">
    <source>
        <dbReference type="SAM" id="MobiDB-lite"/>
    </source>
</evidence>
<evidence type="ECO:0000313" key="2">
    <source>
        <dbReference type="EMBL" id="KAK9085067.1"/>
    </source>
</evidence>
<dbReference type="PANTHER" id="PTHR36386:SF1">
    <property type="entry name" value="OS06G0683900 PROTEIN"/>
    <property type="match status" value="1"/>
</dbReference>
<evidence type="ECO:0000313" key="3">
    <source>
        <dbReference type="Proteomes" id="UP001417504"/>
    </source>
</evidence>
<dbReference type="Proteomes" id="UP001417504">
    <property type="component" value="Unassembled WGS sequence"/>
</dbReference>
<reference evidence="2 3" key="1">
    <citation type="submission" date="2024-01" db="EMBL/GenBank/DDBJ databases">
        <title>Genome assemblies of Stephania.</title>
        <authorList>
            <person name="Yang L."/>
        </authorList>
    </citation>
    <scope>NUCLEOTIDE SEQUENCE [LARGE SCALE GENOMIC DNA]</scope>
    <source>
        <strain evidence="2">QJT</strain>
        <tissue evidence="2">Leaf</tissue>
    </source>
</reference>